<dbReference type="EMBL" id="JASBWU010000004">
    <property type="protein sequence ID" value="KAJ9122600.1"/>
    <property type="molecule type" value="Genomic_DNA"/>
</dbReference>
<evidence type="ECO:0000313" key="2">
    <source>
        <dbReference type="Proteomes" id="UP001243375"/>
    </source>
</evidence>
<protein>
    <submittedName>
        <fullName evidence="1">Uncharacterized protein</fullName>
    </submittedName>
</protein>
<reference evidence="1" key="1">
    <citation type="submission" date="2023-04" db="EMBL/GenBank/DDBJ databases">
        <title>Draft Genome sequencing of Naganishia species isolated from polar environments using Oxford Nanopore Technology.</title>
        <authorList>
            <person name="Leo P."/>
            <person name="Venkateswaran K."/>
        </authorList>
    </citation>
    <scope>NUCLEOTIDE SEQUENCE</scope>
    <source>
        <strain evidence="1">MNA-CCFEE 5425</strain>
    </source>
</reference>
<dbReference type="Proteomes" id="UP001243375">
    <property type="component" value="Unassembled WGS sequence"/>
</dbReference>
<organism evidence="1 2">
    <name type="scientific">Naganishia vaughanmartiniae</name>
    <dbReference type="NCBI Taxonomy" id="1424756"/>
    <lineage>
        <taxon>Eukaryota</taxon>
        <taxon>Fungi</taxon>
        <taxon>Dikarya</taxon>
        <taxon>Basidiomycota</taxon>
        <taxon>Agaricomycotina</taxon>
        <taxon>Tremellomycetes</taxon>
        <taxon>Filobasidiales</taxon>
        <taxon>Filobasidiaceae</taxon>
        <taxon>Naganishia</taxon>
    </lineage>
</organism>
<keyword evidence="2" id="KW-1185">Reference proteome</keyword>
<sequence length="267" mass="29384">MRITGLQDANNANTLRCSIEERDALEPHAPNTEAIADNNGVEGAVTNVPSATMTPDIPVLDPTGAGDEVDAMSILTDPDMLSDIVSDSDDSRPNHLAGIAARKKAMAEKQTQREAEQKAKDEQHAQQTADAKAKREGHNEKRRLEDDLLVLDEDMAELDREFRRQHMAPRTVPIGTDRFGNRVWWFDGCGSADLMSKEGTIAYGTGRLYVQGAPKYELAARCNIFNIPDTEVADRRTAEEGTALLSEGEWAMIDETEQVGELPCTFL</sequence>
<evidence type="ECO:0000313" key="1">
    <source>
        <dbReference type="EMBL" id="KAJ9122600.1"/>
    </source>
</evidence>
<gene>
    <name evidence="1" type="ORF">QFC22_002029</name>
</gene>
<comment type="caution">
    <text evidence="1">The sequence shown here is derived from an EMBL/GenBank/DDBJ whole genome shotgun (WGS) entry which is preliminary data.</text>
</comment>
<name>A0ACC2XG71_9TREE</name>
<proteinExistence type="predicted"/>
<accession>A0ACC2XG71</accession>